<dbReference type="NCBIfam" id="NF005076">
    <property type="entry name" value="PRK06501.1"/>
    <property type="match status" value="1"/>
</dbReference>
<gene>
    <name evidence="6" type="ORF">DKG75_18235</name>
</gene>
<organism evidence="6 7">
    <name type="scientific">Zavarzinia compransoris</name>
    <dbReference type="NCBI Taxonomy" id="1264899"/>
    <lineage>
        <taxon>Bacteria</taxon>
        <taxon>Pseudomonadati</taxon>
        <taxon>Pseudomonadota</taxon>
        <taxon>Alphaproteobacteria</taxon>
        <taxon>Rhodospirillales</taxon>
        <taxon>Zavarziniaceae</taxon>
        <taxon>Zavarzinia</taxon>
    </lineage>
</organism>
<dbReference type="InterPro" id="IPR014031">
    <property type="entry name" value="Ketoacyl_synth_C"/>
</dbReference>
<evidence type="ECO:0000313" key="7">
    <source>
        <dbReference type="Proteomes" id="UP000246077"/>
    </source>
</evidence>
<dbReference type="PANTHER" id="PTHR11712:SF336">
    <property type="entry name" value="3-OXOACYL-[ACYL-CARRIER-PROTEIN] SYNTHASE, MITOCHONDRIAL"/>
    <property type="match status" value="1"/>
</dbReference>
<dbReference type="InterPro" id="IPR020841">
    <property type="entry name" value="PKS_Beta-ketoAc_synthase_dom"/>
</dbReference>
<keyword evidence="7" id="KW-1185">Reference proteome</keyword>
<dbReference type="GO" id="GO:0004315">
    <property type="term" value="F:3-oxoacyl-[acyl-carrier-protein] synthase activity"/>
    <property type="evidence" value="ECO:0007669"/>
    <property type="project" value="InterPro"/>
</dbReference>
<dbReference type="Proteomes" id="UP000246077">
    <property type="component" value="Unassembled WGS sequence"/>
</dbReference>
<dbReference type="PROSITE" id="PS52004">
    <property type="entry name" value="KS3_2"/>
    <property type="match status" value="1"/>
</dbReference>
<dbReference type="GO" id="GO:0005829">
    <property type="term" value="C:cytosol"/>
    <property type="evidence" value="ECO:0007669"/>
    <property type="project" value="TreeGrafter"/>
</dbReference>
<reference evidence="7" key="1">
    <citation type="submission" date="2018-05" db="EMBL/GenBank/DDBJ databases">
        <title>Zavarzinia sp. HR-AS.</title>
        <authorList>
            <person name="Lee Y."/>
            <person name="Jeon C.O."/>
        </authorList>
    </citation>
    <scope>NUCLEOTIDE SEQUENCE [LARGE SCALE GENOMIC DNA]</scope>
    <source>
        <strain evidence="7">DSM 1231</strain>
    </source>
</reference>
<dbReference type="AlphaFoldDB" id="A0A317DWU7"/>
<keyword evidence="3 4" id="KW-0808">Transferase</keyword>
<dbReference type="Gene3D" id="3.40.47.10">
    <property type="match status" value="1"/>
</dbReference>
<dbReference type="SUPFAM" id="SSF53901">
    <property type="entry name" value="Thiolase-like"/>
    <property type="match status" value="2"/>
</dbReference>
<comment type="pathway">
    <text evidence="1">Lipid metabolism; fatty acid biosynthesis.</text>
</comment>
<evidence type="ECO:0000256" key="4">
    <source>
        <dbReference type="RuleBase" id="RU003694"/>
    </source>
</evidence>
<dbReference type="InterPro" id="IPR014030">
    <property type="entry name" value="Ketoacyl_synth_N"/>
</dbReference>
<proteinExistence type="inferred from homology"/>
<dbReference type="Pfam" id="PF00109">
    <property type="entry name" value="ketoacyl-synt"/>
    <property type="match status" value="1"/>
</dbReference>
<comment type="caution">
    <text evidence="6">The sequence shown here is derived from an EMBL/GenBank/DDBJ whole genome shotgun (WGS) entry which is preliminary data.</text>
</comment>
<evidence type="ECO:0000313" key="6">
    <source>
        <dbReference type="EMBL" id="PWR18912.1"/>
    </source>
</evidence>
<dbReference type="InterPro" id="IPR018201">
    <property type="entry name" value="Ketoacyl_synth_AS"/>
</dbReference>
<comment type="similarity">
    <text evidence="2 4">Belongs to the thiolase-like superfamily. Beta-ketoacyl-ACP synthases family.</text>
</comment>
<sequence length="416" mass="43387">MASRAVAVTGIGLVTSLGQGAEENWQKLVAGESGIHRITRFPTDNLRTTIGGSVDFLLEQPFSATLLSFALARTAAAEAIEQAGLGTAGDFPGELFLASPPVEHEWPQRTRLDRQAPGQPHTYDGMMAAAAQAGEDIYVDFLNGTIADKLADEFGTKGSPITLTTACASGATAIQLGVEAIRRGQTKAALAIGTDGSIQVEALIRFTLLSALSTNNEDPTKAARPFAKGRDGFVMAEGAGALVLEDAEAAKARGATILGYIRGVGEAADTFHRTRSNPNGEAIIRAINNALNDAGITPDDIDYINAHGTSTPENDKMEAFGIQQVFGDKAAEVPVSSNKSMIGHTLTAAGAVEAAISVLTLQHQVLPPTINHDGPADIPLDLVPNEARPAEVDLILSNSFGFGGQNVCLVIGRNPD</sequence>
<dbReference type="OrthoDB" id="9808669at2"/>
<dbReference type="InterPro" id="IPR000794">
    <property type="entry name" value="Beta-ketoacyl_synthase"/>
</dbReference>
<feature type="domain" description="Ketosynthase family 3 (KS3)" evidence="5">
    <location>
        <begin position="3"/>
        <end position="413"/>
    </location>
</feature>
<dbReference type="SMART" id="SM00825">
    <property type="entry name" value="PKS_KS"/>
    <property type="match status" value="1"/>
</dbReference>
<dbReference type="InterPro" id="IPR016039">
    <property type="entry name" value="Thiolase-like"/>
</dbReference>
<dbReference type="PROSITE" id="PS00606">
    <property type="entry name" value="KS3_1"/>
    <property type="match status" value="1"/>
</dbReference>
<dbReference type="PANTHER" id="PTHR11712">
    <property type="entry name" value="POLYKETIDE SYNTHASE-RELATED"/>
    <property type="match status" value="1"/>
</dbReference>
<accession>A0A317DWU7</accession>
<dbReference type="Pfam" id="PF02801">
    <property type="entry name" value="Ketoacyl-synt_C"/>
    <property type="match status" value="1"/>
</dbReference>
<protein>
    <submittedName>
        <fullName evidence="6">Beta-ketoacyl-ACP synthase</fullName>
    </submittedName>
</protein>
<dbReference type="GO" id="GO:0006633">
    <property type="term" value="P:fatty acid biosynthetic process"/>
    <property type="evidence" value="ECO:0007669"/>
    <property type="project" value="InterPro"/>
</dbReference>
<evidence type="ECO:0000256" key="2">
    <source>
        <dbReference type="ARBA" id="ARBA00008467"/>
    </source>
</evidence>
<dbReference type="CDD" id="cd00834">
    <property type="entry name" value="KAS_I_II"/>
    <property type="match status" value="1"/>
</dbReference>
<evidence type="ECO:0000256" key="1">
    <source>
        <dbReference type="ARBA" id="ARBA00005194"/>
    </source>
</evidence>
<dbReference type="RefSeq" id="WP_109922598.1">
    <property type="nucleotide sequence ID" value="NZ_QGLF01000005.1"/>
</dbReference>
<dbReference type="EMBL" id="QGLF01000005">
    <property type="protein sequence ID" value="PWR18912.1"/>
    <property type="molecule type" value="Genomic_DNA"/>
</dbReference>
<name>A0A317DWU7_9PROT</name>
<evidence type="ECO:0000259" key="5">
    <source>
        <dbReference type="PROSITE" id="PS52004"/>
    </source>
</evidence>
<evidence type="ECO:0000256" key="3">
    <source>
        <dbReference type="ARBA" id="ARBA00022679"/>
    </source>
</evidence>